<dbReference type="GO" id="GO:0004519">
    <property type="term" value="F:endonuclease activity"/>
    <property type="evidence" value="ECO:0007669"/>
    <property type="project" value="UniProtKB-KW"/>
</dbReference>
<dbReference type="SUPFAM" id="SSF52980">
    <property type="entry name" value="Restriction endonuclease-like"/>
    <property type="match status" value="1"/>
</dbReference>
<comment type="caution">
    <text evidence="2">The sequence shown here is derived from an EMBL/GenBank/DDBJ whole genome shotgun (WGS) entry which is preliminary data.</text>
</comment>
<gene>
    <name evidence="2" type="ORF">ACFOET_11580</name>
</gene>
<keyword evidence="2" id="KW-0378">Hydrolase</keyword>
<sequence length="305" mass="35267">MKVQKISTQALIALKDALANVYWRKKELRQFIELTMENSYIVSTIDWQENPKYESVSQLIDRMVARQAMYQNDLLRLLQETSNINDFSHLKYWDDKGDLTKRAKESVAKLRAQTKGYFDTLKELNEAAEKRLENIEKVKHTISFAEKLNELKNQFLELATSLNHQQRGFKLEKLLNDLFHLFDLQPKAPFKLTGEQIDGSFTFDNHDYLLEAKWQTSQVNAGDLYKFGGKISGKLKNTLGLFVSLDGYSSECTETGSPVVKSMILMDGQDLMMVLDGRIRLNEMIFIKRRHASDTGEIYFRISGL</sequence>
<protein>
    <submittedName>
        <fullName evidence="2">Restriction endonuclease</fullName>
        <ecNumber evidence="2">3.1.21.-</ecNumber>
    </submittedName>
</protein>
<keyword evidence="3" id="KW-1185">Reference proteome</keyword>
<evidence type="ECO:0000259" key="1">
    <source>
        <dbReference type="Pfam" id="PF04471"/>
    </source>
</evidence>
<dbReference type="RefSeq" id="WP_379022731.1">
    <property type="nucleotide sequence ID" value="NZ_JBHRTA010000036.1"/>
</dbReference>
<keyword evidence="2" id="KW-0540">Nuclease</keyword>
<evidence type="ECO:0000313" key="3">
    <source>
        <dbReference type="Proteomes" id="UP001595526"/>
    </source>
</evidence>
<dbReference type="InterPro" id="IPR011335">
    <property type="entry name" value="Restrct_endonuc-II-like"/>
</dbReference>
<dbReference type="GO" id="GO:0016787">
    <property type="term" value="F:hydrolase activity"/>
    <property type="evidence" value="ECO:0007669"/>
    <property type="project" value="UniProtKB-KW"/>
</dbReference>
<reference evidence="3" key="1">
    <citation type="journal article" date="2019" name="Int. J. Syst. Evol. Microbiol.">
        <title>The Global Catalogue of Microorganisms (GCM) 10K type strain sequencing project: providing services to taxonomists for standard genome sequencing and annotation.</title>
        <authorList>
            <consortium name="The Broad Institute Genomics Platform"/>
            <consortium name="The Broad Institute Genome Sequencing Center for Infectious Disease"/>
            <person name="Wu L."/>
            <person name="Ma J."/>
        </authorList>
    </citation>
    <scope>NUCLEOTIDE SEQUENCE [LARGE SCALE GENOMIC DNA]</scope>
    <source>
        <strain evidence="3">KCTC 52416</strain>
    </source>
</reference>
<feature type="domain" description="Restriction endonuclease type IV Mrr" evidence="1">
    <location>
        <begin position="168"/>
        <end position="272"/>
    </location>
</feature>
<keyword evidence="2" id="KW-0255">Endonuclease</keyword>
<dbReference type="EC" id="3.1.21.-" evidence="2"/>
<proteinExistence type="predicted"/>
<dbReference type="Proteomes" id="UP001595526">
    <property type="component" value="Unassembled WGS sequence"/>
</dbReference>
<evidence type="ECO:0000313" key="2">
    <source>
        <dbReference type="EMBL" id="MFC3198253.1"/>
    </source>
</evidence>
<dbReference type="InterPro" id="IPR007560">
    <property type="entry name" value="Restrct_endonuc_IV_Mrr"/>
</dbReference>
<accession>A0ABV7JN57</accession>
<dbReference type="EMBL" id="JBHRTA010000036">
    <property type="protein sequence ID" value="MFC3198253.1"/>
    <property type="molecule type" value="Genomic_DNA"/>
</dbReference>
<organism evidence="2 3">
    <name type="scientific">Parapedobacter deserti</name>
    <dbReference type="NCBI Taxonomy" id="1912957"/>
    <lineage>
        <taxon>Bacteria</taxon>
        <taxon>Pseudomonadati</taxon>
        <taxon>Bacteroidota</taxon>
        <taxon>Sphingobacteriia</taxon>
        <taxon>Sphingobacteriales</taxon>
        <taxon>Sphingobacteriaceae</taxon>
        <taxon>Parapedobacter</taxon>
    </lineage>
</organism>
<name>A0ABV7JN57_9SPHI</name>
<dbReference type="Pfam" id="PF04471">
    <property type="entry name" value="Mrr_cat"/>
    <property type="match status" value="1"/>
</dbReference>